<keyword evidence="1" id="KW-0472">Membrane</keyword>
<sequence length="87" mass="9716">MNRKLTAAAVIVPLSLLFFISGLVINLFQAVSFVLIWPLSKNTYRTINTVALELLLLEIIWLVDSWAGVKVRNMPSSYPIIEVISIG</sequence>
<evidence type="ECO:0000313" key="2">
    <source>
        <dbReference type="Proteomes" id="UP000818029"/>
    </source>
</evidence>
<protein>
    <submittedName>
        <fullName evidence="3">1-acyl-sn-glycerol-3-phosphate acyltransferase 2-like</fullName>
    </submittedName>
</protein>
<dbReference type="RefSeq" id="XP_040942440.1">
    <property type="nucleotide sequence ID" value="XM_041086506.1"/>
</dbReference>
<proteinExistence type="predicted"/>
<keyword evidence="1" id="KW-1133">Transmembrane helix</keyword>
<reference evidence="2" key="1">
    <citation type="journal article" date="2020" name="Nat. Genet.">
        <title>Genomic diversifications of five Gossypium allopolyploid species and their impact on cotton improvement.</title>
        <authorList>
            <person name="Chen Z.J."/>
            <person name="Sreedasyam A."/>
            <person name="Ando A."/>
            <person name="Song Q."/>
            <person name="De Santiago L.M."/>
            <person name="Hulse-Kemp A.M."/>
            <person name="Ding M."/>
            <person name="Ye W."/>
            <person name="Kirkbride R.C."/>
            <person name="Jenkins J."/>
            <person name="Plott C."/>
            <person name="Lovell J."/>
            <person name="Lin Y.M."/>
            <person name="Vaughn R."/>
            <person name="Liu B."/>
            <person name="Simpson S."/>
            <person name="Scheffler B.E."/>
            <person name="Wen L."/>
            <person name="Saski C.A."/>
            <person name="Grover C.E."/>
            <person name="Hu G."/>
            <person name="Conover J.L."/>
            <person name="Carlson J.W."/>
            <person name="Shu S."/>
            <person name="Boston L.B."/>
            <person name="Williams M."/>
            <person name="Peterson D.G."/>
            <person name="McGee K."/>
            <person name="Jones D.C."/>
            <person name="Wendel J.F."/>
            <person name="Stelly D.M."/>
            <person name="Grimwood J."/>
            <person name="Schmutz J."/>
        </authorList>
    </citation>
    <scope>NUCLEOTIDE SEQUENCE [LARGE SCALE GENOMIC DNA]</scope>
    <source>
        <strain evidence="2">cv. TM-1</strain>
    </source>
</reference>
<evidence type="ECO:0000313" key="3">
    <source>
        <dbReference type="RefSeq" id="XP_040942440.1"/>
    </source>
</evidence>
<name>A0ABM2ZIE6_GOSHI</name>
<organism evidence="2 3">
    <name type="scientific">Gossypium hirsutum</name>
    <name type="common">Upland cotton</name>
    <name type="synonym">Gossypium mexicanum</name>
    <dbReference type="NCBI Taxonomy" id="3635"/>
    <lineage>
        <taxon>Eukaryota</taxon>
        <taxon>Viridiplantae</taxon>
        <taxon>Streptophyta</taxon>
        <taxon>Embryophyta</taxon>
        <taxon>Tracheophyta</taxon>
        <taxon>Spermatophyta</taxon>
        <taxon>Magnoliopsida</taxon>
        <taxon>eudicotyledons</taxon>
        <taxon>Gunneridae</taxon>
        <taxon>Pentapetalae</taxon>
        <taxon>rosids</taxon>
        <taxon>malvids</taxon>
        <taxon>Malvales</taxon>
        <taxon>Malvaceae</taxon>
        <taxon>Malvoideae</taxon>
        <taxon>Gossypium</taxon>
    </lineage>
</organism>
<keyword evidence="2" id="KW-1185">Reference proteome</keyword>
<accession>A0ABM2ZIE6</accession>
<dbReference type="GeneID" id="107921633"/>
<keyword evidence="1" id="KW-0812">Transmembrane</keyword>
<gene>
    <name evidence="3" type="primary">LOC107921633</name>
</gene>
<dbReference type="Proteomes" id="UP000818029">
    <property type="component" value="Chromosome D01"/>
</dbReference>
<evidence type="ECO:0000256" key="1">
    <source>
        <dbReference type="SAM" id="Phobius"/>
    </source>
</evidence>
<reference evidence="3" key="2">
    <citation type="submission" date="2025-08" db="UniProtKB">
        <authorList>
            <consortium name="RefSeq"/>
        </authorList>
    </citation>
    <scope>IDENTIFICATION</scope>
</reference>
<feature type="transmembrane region" description="Helical" evidence="1">
    <location>
        <begin position="7"/>
        <end position="37"/>
    </location>
</feature>